<comment type="subcellular location">
    <subcellularLocation>
        <location evidence="2">Cell membrane</location>
        <location evidence="2">Sarcolemma</location>
        <topology evidence="2">Single-pass type II membrane protein</topology>
    </subcellularLocation>
    <subcellularLocation>
        <location evidence="1">Cytoplasm</location>
        <location evidence="1">Cytoskeleton</location>
    </subcellularLocation>
</comment>
<keyword evidence="7" id="KW-0735">Signal-anchor</keyword>
<evidence type="ECO:0000256" key="11">
    <source>
        <dbReference type="ARBA" id="ARBA00023180"/>
    </source>
</evidence>
<dbReference type="RefSeq" id="XP_005103318.2">
    <property type="nucleotide sequence ID" value="XM_005103261.3"/>
</dbReference>
<proteinExistence type="inferred from homology"/>
<keyword evidence="12" id="KW-0206">Cytoskeleton</keyword>
<evidence type="ECO:0000256" key="7">
    <source>
        <dbReference type="ARBA" id="ARBA00022968"/>
    </source>
</evidence>
<dbReference type="PANTHER" id="PTHR12939">
    <property type="entry name" value="SARCOGLYCAN"/>
    <property type="match status" value="1"/>
</dbReference>
<keyword evidence="6 14" id="KW-0812">Transmembrane</keyword>
<protein>
    <submittedName>
        <fullName evidence="16">Zeta-sarcoglycan</fullName>
    </submittedName>
</protein>
<evidence type="ECO:0000256" key="12">
    <source>
        <dbReference type="ARBA" id="ARBA00023212"/>
    </source>
</evidence>
<dbReference type="InterPro" id="IPR006875">
    <property type="entry name" value="Sarcoglycan"/>
</dbReference>
<feature type="transmembrane region" description="Helical" evidence="14">
    <location>
        <begin position="30"/>
        <end position="52"/>
    </location>
</feature>
<keyword evidence="4" id="KW-1003">Cell membrane</keyword>
<evidence type="ECO:0000256" key="1">
    <source>
        <dbReference type="ARBA" id="ARBA00004245"/>
    </source>
</evidence>
<dbReference type="Proteomes" id="UP000694888">
    <property type="component" value="Unplaced"/>
</dbReference>
<keyword evidence="10" id="KW-1015">Disulfide bond</keyword>
<evidence type="ECO:0000256" key="2">
    <source>
        <dbReference type="ARBA" id="ARBA00004274"/>
    </source>
</evidence>
<evidence type="ECO:0000256" key="6">
    <source>
        <dbReference type="ARBA" id="ARBA00022692"/>
    </source>
</evidence>
<keyword evidence="8 14" id="KW-1133">Transmembrane helix</keyword>
<evidence type="ECO:0000313" key="16">
    <source>
        <dbReference type="RefSeq" id="XP_005103318.2"/>
    </source>
</evidence>
<organism evidence="15 16">
    <name type="scientific">Aplysia californica</name>
    <name type="common">California sea hare</name>
    <dbReference type="NCBI Taxonomy" id="6500"/>
    <lineage>
        <taxon>Eukaryota</taxon>
        <taxon>Metazoa</taxon>
        <taxon>Spiralia</taxon>
        <taxon>Lophotrochozoa</taxon>
        <taxon>Mollusca</taxon>
        <taxon>Gastropoda</taxon>
        <taxon>Heterobranchia</taxon>
        <taxon>Euthyneura</taxon>
        <taxon>Tectipleura</taxon>
        <taxon>Aplysiida</taxon>
        <taxon>Aplysioidea</taxon>
        <taxon>Aplysiidae</taxon>
        <taxon>Aplysia</taxon>
    </lineage>
</organism>
<evidence type="ECO:0000256" key="3">
    <source>
        <dbReference type="ARBA" id="ARBA00007574"/>
    </source>
</evidence>
<evidence type="ECO:0000313" key="15">
    <source>
        <dbReference type="Proteomes" id="UP000694888"/>
    </source>
</evidence>
<gene>
    <name evidence="16" type="primary">LOC101847889</name>
</gene>
<evidence type="ECO:0000256" key="4">
    <source>
        <dbReference type="ARBA" id="ARBA00022475"/>
    </source>
</evidence>
<evidence type="ECO:0000256" key="9">
    <source>
        <dbReference type="ARBA" id="ARBA00023136"/>
    </source>
</evidence>
<dbReference type="InterPro" id="IPR039972">
    <property type="entry name" value="Sarcoglycan_gamma/delta/zeta"/>
</dbReference>
<feature type="region of interest" description="Disordered" evidence="13">
    <location>
        <begin position="240"/>
        <end position="259"/>
    </location>
</feature>
<keyword evidence="11" id="KW-0325">Glycoprotein</keyword>
<reference evidence="16" key="1">
    <citation type="submission" date="2025-08" db="UniProtKB">
        <authorList>
            <consortium name="RefSeq"/>
        </authorList>
    </citation>
    <scope>IDENTIFICATION</scope>
</reference>
<evidence type="ECO:0000256" key="5">
    <source>
        <dbReference type="ARBA" id="ARBA00022490"/>
    </source>
</evidence>
<feature type="compositionally biased region" description="Low complexity" evidence="13">
    <location>
        <begin position="244"/>
        <end position="259"/>
    </location>
</feature>
<keyword evidence="9 14" id="KW-0472">Membrane</keyword>
<evidence type="ECO:0000256" key="13">
    <source>
        <dbReference type="SAM" id="MobiDB-lite"/>
    </source>
</evidence>
<dbReference type="PANTHER" id="PTHR12939:SF10">
    <property type="entry name" value="EG:4F1.1 PROTEIN"/>
    <property type="match status" value="1"/>
</dbReference>
<keyword evidence="15" id="KW-1185">Reference proteome</keyword>
<evidence type="ECO:0000256" key="10">
    <source>
        <dbReference type="ARBA" id="ARBA00023157"/>
    </source>
</evidence>
<keyword evidence="5" id="KW-0963">Cytoplasm</keyword>
<dbReference type="GeneID" id="101847889"/>
<name>A0ABM0JWP8_APLCA</name>
<evidence type="ECO:0000256" key="14">
    <source>
        <dbReference type="SAM" id="Phobius"/>
    </source>
</evidence>
<evidence type="ECO:0000256" key="8">
    <source>
        <dbReference type="ARBA" id="ARBA00022989"/>
    </source>
</evidence>
<dbReference type="Pfam" id="PF04790">
    <property type="entry name" value="Sarcoglycan_1"/>
    <property type="match status" value="1"/>
</dbReference>
<sequence>MESEDTNGILDYPPPSPQPVGIYGWRKRCIYAFVLILMVVVIMNLALTVWILRVLDFSVDGMGRLRIVPKGFELRGEAEFLRPVYVEEVKSLKGSPLYLQSEKAVEILAVSENQTSSSSVVVDSDSIQATCDVFKVENSKGDVSLMLKDGKISMSSTDVAYSGNIKFDGSVSTPSVMSPMETNLQIRADSSKVQVSGMGGVVMDGDLGHVMVTATEDICVTSTTGAIHLRSQDVVIKGLPGANSTTSSSSAPSRPYSPPSYSSFTPAVAQVFQLCLCGNGRLFLGLPSGDCRASASICSP</sequence>
<accession>A0ABM0JWP8</accession>
<comment type="similarity">
    <text evidence="3">Belongs to the sarcoglycan beta/delta/gamma/zeta family.</text>
</comment>